<dbReference type="WBParaSite" id="RSKR_0000481800.1">
    <property type="protein sequence ID" value="RSKR_0000481800.1"/>
    <property type="gene ID" value="RSKR_0000481800"/>
</dbReference>
<organism evidence="1 2">
    <name type="scientific">Rhabditophanes sp. KR3021</name>
    <dbReference type="NCBI Taxonomy" id="114890"/>
    <lineage>
        <taxon>Eukaryota</taxon>
        <taxon>Metazoa</taxon>
        <taxon>Ecdysozoa</taxon>
        <taxon>Nematoda</taxon>
        <taxon>Chromadorea</taxon>
        <taxon>Rhabditida</taxon>
        <taxon>Tylenchina</taxon>
        <taxon>Panagrolaimomorpha</taxon>
        <taxon>Strongyloidoidea</taxon>
        <taxon>Alloionematidae</taxon>
        <taxon>Rhabditophanes</taxon>
    </lineage>
</organism>
<dbReference type="Proteomes" id="UP000095286">
    <property type="component" value="Unplaced"/>
</dbReference>
<name>A0AC35TWH8_9BILA</name>
<protein>
    <submittedName>
        <fullName evidence="2">Glyco_hydro_63 domain-containing protein</fullName>
    </submittedName>
</protein>
<accession>A0AC35TWH8</accession>
<evidence type="ECO:0000313" key="2">
    <source>
        <dbReference type="WBParaSite" id="RSKR_0000481800.1"/>
    </source>
</evidence>
<reference evidence="2" key="1">
    <citation type="submission" date="2016-11" db="UniProtKB">
        <authorList>
            <consortium name="WormBaseParasite"/>
        </authorList>
    </citation>
    <scope>IDENTIFICATION</scope>
    <source>
        <strain evidence="2">KR3021</strain>
    </source>
</reference>
<sequence>MILGEESLKRVPSEFVVQRDDVANPPAFFYLMDLFLKDKGFVEEHMESLKKLHPRMRLWFKWLMSSQKASKSGLFRWRGRLENLDTELNPKTLASGLDDYPRATNPTHQEYHLDLKCWMMMSSQVMSKFDKIVNTNNLDQLFEELGGDDYSEYSFLKENHWDPQGQMFADYGLHSTDVYLKQTLYRDQNGYVQSQTKREFRRAPKQQFVTNAFGYVNLFPLLLKQIPPNAPELEITLKKLGDGNATWSKYGLRSVSKTSPYYGAKNTEHDPGYWRGYIWINLNYMALSALNHYGSVEGPYREMSLQLFTDLRTNIINLISNEYNRTGYVFENYDDSTGMGQGTRPFNGWSSLVLVIMSGDFS</sequence>
<proteinExistence type="predicted"/>
<evidence type="ECO:0000313" key="1">
    <source>
        <dbReference type="Proteomes" id="UP000095286"/>
    </source>
</evidence>